<keyword evidence="8" id="KW-0560">Oxidoreductase</keyword>
<dbReference type="Gene3D" id="3.30.465.10">
    <property type="match status" value="1"/>
</dbReference>
<evidence type="ECO:0000313" key="13">
    <source>
        <dbReference type="Proteomes" id="UP001454036"/>
    </source>
</evidence>
<evidence type="ECO:0000256" key="7">
    <source>
        <dbReference type="ARBA" id="ARBA00022827"/>
    </source>
</evidence>
<dbReference type="Gene3D" id="3.40.462.20">
    <property type="match status" value="1"/>
</dbReference>
<dbReference type="SUPFAM" id="SSF56176">
    <property type="entry name" value="FAD-binding/transporter-associated domain-like"/>
    <property type="match status" value="1"/>
</dbReference>
<dbReference type="InterPro" id="IPR012951">
    <property type="entry name" value="BBE"/>
</dbReference>
<proteinExistence type="inferred from homology"/>
<dbReference type="Proteomes" id="UP001454036">
    <property type="component" value="Unassembled WGS sequence"/>
</dbReference>
<evidence type="ECO:0000256" key="5">
    <source>
        <dbReference type="ARBA" id="ARBA00022630"/>
    </source>
</evidence>
<dbReference type="InterPro" id="IPR016167">
    <property type="entry name" value="FAD-bd_PCMH_sub1"/>
</dbReference>
<comment type="pathway">
    <text evidence="2">Alkaloid biosynthesis.</text>
</comment>
<evidence type="ECO:0000256" key="4">
    <source>
        <dbReference type="ARBA" id="ARBA00022589"/>
    </source>
</evidence>
<evidence type="ECO:0000256" key="9">
    <source>
        <dbReference type="ARBA" id="ARBA00023180"/>
    </source>
</evidence>
<comment type="caution">
    <text evidence="12">The sequence shown here is derived from an EMBL/GenBank/DDBJ whole genome shotgun (WGS) entry which is preliminary data.</text>
</comment>
<dbReference type="Pfam" id="PF01565">
    <property type="entry name" value="FAD_binding_4"/>
    <property type="match status" value="1"/>
</dbReference>
<protein>
    <recommendedName>
        <fullName evidence="11">FAD-binding PCMH-type domain-containing protein</fullName>
    </recommendedName>
</protein>
<name>A0AAV3RJ90_LITER</name>
<dbReference type="InterPro" id="IPR006093">
    <property type="entry name" value="Oxy_OxRdtase_FAD_BS"/>
</dbReference>
<dbReference type="InterPro" id="IPR016166">
    <property type="entry name" value="FAD-bd_PCMH"/>
</dbReference>
<evidence type="ECO:0000256" key="3">
    <source>
        <dbReference type="ARBA" id="ARBA00005466"/>
    </source>
</evidence>
<reference evidence="12 13" key="1">
    <citation type="submission" date="2024-01" db="EMBL/GenBank/DDBJ databases">
        <title>The complete chloroplast genome sequence of Lithospermum erythrorhizon: insights into the phylogenetic relationship among Boraginaceae species and the maternal lineages of purple gromwells.</title>
        <authorList>
            <person name="Okada T."/>
            <person name="Watanabe K."/>
        </authorList>
    </citation>
    <scope>NUCLEOTIDE SEQUENCE [LARGE SCALE GENOMIC DNA]</scope>
</reference>
<dbReference type="InterPro" id="IPR006094">
    <property type="entry name" value="Oxid_FAD_bind_N"/>
</dbReference>
<comment type="similarity">
    <text evidence="3">Belongs to the oxygen-dependent FAD-linked oxidoreductase family.</text>
</comment>
<organism evidence="12 13">
    <name type="scientific">Lithospermum erythrorhizon</name>
    <name type="common">Purple gromwell</name>
    <name type="synonym">Lithospermum officinale var. erythrorhizon</name>
    <dbReference type="NCBI Taxonomy" id="34254"/>
    <lineage>
        <taxon>Eukaryota</taxon>
        <taxon>Viridiplantae</taxon>
        <taxon>Streptophyta</taxon>
        <taxon>Embryophyta</taxon>
        <taxon>Tracheophyta</taxon>
        <taxon>Spermatophyta</taxon>
        <taxon>Magnoliopsida</taxon>
        <taxon>eudicotyledons</taxon>
        <taxon>Gunneridae</taxon>
        <taxon>Pentapetalae</taxon>
        <taxon>asterids</taxon>
        <taxon>lamiids</taxon>
        <taxon>Boraginales</taxon>
        <taxon>Boraginaceae</taxon>
        <taxon>Boraginoideae</taxon>
        <taxon>Lithospermeae</taxon>
        <taxon>Lithospermum</taxon>
    </lineage>
</organism>
<dbReference type="GO" id="GO:0071949">
    <property type="term" value="F:FAD binding"/>
    <property type="evidence" value="ECO:0007669"/>
    <property type="project" value="InterPro"/>
</dbReference>
<evidence type="ECO:0000256" key="10">
    <source>
        <dbReference type="SAM" id="SignalP"/>
    </source>
</evidence>
<sequence length="528" mass="60048">MRVLEQFFILMLISSIVASSSDEKIQENFVECMASHSNATNNLHIRGSPMYTYLLEAAEQNPRWLNTTTLKPSFIITPNHAWEIQATVVCSKEHGLLVRVKSGGHDYEGLSYLCNAAFIIIDLTNFRSLAIDIEKETAWIQSGVTLGELYYSIGMKSKVHGFPAGLCPSVGVGGHFSGGGIGTLIRKYGLASDNVIDAYLVDVNGRFLDRKSMGEDLFWAIRGGGGGSFGVVTAWKVKLVRVPKRVTVFTVHKKMDQEGKELVFRWQNLVNKMPHELFIRVVIQNVVGGGQKNEDPIEILFNSLFLGSKKKALAVMKRTFPELGLEDEDCEEISWIESVLYFYGYKNGEKLEVLLGRTDQYKGFFKAKSDFVQKPIPIDSLDGIKERFLKKSIVFMIMDPFGGRMDEISESESPFPHRKGNLYNIQYLVKWNENSDMVTKDHIDWVKELYDYMEPYVCRSPRSAYINYRDLDLGSNKHERTSYLQAKSWGEKYFKGNFKRLVLVKSMVDPGNFFRNEQSVPPISELKD</sequence>
<keyword evidence="4" id="KW-0017">Alkaloid metabolism</keyword>
<accession>A0AAV3RJ90</accession>
<evidence type="ECO:0000256" key="8">
    <source>
        <dbReference type="ARBA" id="ARBA00023002"/>
    </source>
</evidence>
<evidence type="ECO:0000313" key="12">
    <source>
        <dbReference type="EMBL" id="GAA0175273.1"/>
    </source>
</evidence>
<evidence type="ECO:0000256" key="2">
    <source>
        <dbReference type="ARBA" id="ARBA00004913"/>
    </source>
</evidence>
<keyword evidence="5" id="KW-0285">Flavoprotein</keyword>
<feature type="signal peptide" evidence="10">
    <location>
        <begin position="1"/>
        <end position="19"/>
    </location>
</feature>
<dbReference type="Gene3D" id="3.30.43.10">
    <property type="entry name" value="Uridine Diphospho-n-acetylenolpyruvylglucosamine Reductase, domain 2"/>
    <property type="match status" value="1"/>
</dbReference>
<evidence type="ECO:0000256" key="1">
    <source>
        <dbReference type="ARBA" id="ARBA00001974"/>
    </source>
</evidence>
<feature type="chain" id="PRO_5043483865" description="FAD-binding PCMH-type domain-containing protein" evidence="10">
    <location>
        <begin position="20"/>
        <end position="528"/>
    </location>
</feature>
<keyword evidence="9" id="KW-0325">Glycoprotein</keyword>
<dbReference type="Pfam" id="PF08031">
    <property type="entry name" value="BBE"/>
    <property type="match status" value="1"/>
</dbReference>
<dbReference type="EMBL" id="BAABME010027241">
    <property type="protein sequence ID" value="GAA0175273.1"/>
    <property type="molecule type" value="Genomic_DNA"/>
</dbReference>
<dbReference type="InterPro" id="IPR036318">
    <property type="entry name" value="FAD-bd_PCMH-like_sf"/>
</dbReference>
<dbReference type="InterPro" id="IPR016169">
    <property type="entry name" value="FAD-bd_PCMH_sub2"/>
</dbReference>
<dbReference type="PROSITE" id="PS51387">
    <property type="entry name" value="FAD_PCMH"/>
    <property type="match status" value="1"/>
</dbReference>
<keyword evidence="7" id="KW-0274">FAD</keyword>
<dbReference type="AlphaFoldDB" id="A0AAV3RJ90"/>
<feature type="domain" description="FAD-binding PCMH-type" evidence="11">
    <location>
        <begin position="68"/>
        <end position="242"/>
    </location>
</feature>
<evidence type="ECO:0000259" key="11">
    <source>
        <dbReference type="PROSITE" id="PS51387"/>
    </source>
</evidence>
<dbReference type="PANTHER" id="PTHR32448">
    <property type="entry name" value="OS08G0158400 PROTEIN"/>
    <property type="match status" value="1"/>
</dbReference>
<dbReference type="PROSITE" id="PS00862">
    <property type="entry name" value="OX2_COVAL_FAD"/>
    <property type="match status" value="1"/>
</dbReference>
<keyword evidence="13" id="KW-1185">Reference proteome</keyword>
<evidence type="ECO:0000256" key="6">
    <source>
        <dbReference type="ARBA" id="ARBA00022729"/>
    </source>
</evidence>
<gene>
    <name evidence="12" type="ORF">LIER_41883</name>
</gene>
<keyword evidence="6 10" id="KW-0732">Signal</keyword>
<dbReference type="GO" id="GO:0016491">
    <property type="term" value="F:oxidoreductase activity"/>
    <property type="evidence" value="ECO:0007669"/>
    <property type="project" value="UniProtKB-KW"/>
</dbReference>
<comment type="cofactor">
    <cofactor evidence="1">
        <name>FAD</name>
        <dbReference type="ChEBI" id="CHEBI:57692"/>
    </cofactor>
</comment>